<comment type="caution">
    <text evidence="9">The sequence shown here is derived from an EMBL/GenBank/DDBJ whole genome shotgun (WGS) entry which is preliminary data.</text>
</comment>
<dbReference type="InterPro" id="IPR043129">
    <property type="entry name" value="ATPase_NBD"/>
</dbReference>
<protein>
    <recommendedName>
        <fullName evidence="6">ATP:glycerol 3-phosphotransferase</fullName>
    </recommendedName>
</protein>
<name>A0A7W4K9D6_9PROT</name>
<proteinExistence type="inferred from homology"/>
<evidence type="ECO:0000313" key="9">
    <source>
        <dbReference type="EMBL" id="MBB2202776.1"/>
    </source>
</evidence>
<dbReference type="RefSeq" id="WP_182960463.1">
    <property type="nucleotide sequence ID" value="NZ_JABEQM010000013.1"/>
</dbReference>
<accession>A0A7W4K9D6</accession>
<sequence length="478" mass="51395">MTLCLAIDQGTTSTKAFRWRPGTDIEPAGSLTHRQIYPQPGWVEHDPRELLAHVRTLVGNTPDATALALANQGETVVMWHARTHEPLANAIVWQDLRTRDMIERLRAEGAEKVTLARAGLPLDPYFSASKMRWLLDNVPGARSLAAAGDLRIGTSDAFFLDSLTGTFATDISTASRTSLMNLRTGAWDAELCALFDIPLSCLPEIRATLGPFGQIADGPAVVASIVDQQASLFGHDCKEPRDIKITFGTGAFILGITGADPVVRPASGMLATVAWMFDGTPTYALDGGVLCAGAAIEWGRSVGVIDTLSPVWDPADRCADRGLFFVPALNGLGAPTWDRDARGSWTGLERTTRREDLGRAIWEGVGLRAHQVVAAFEQASGARCGRISVDGGMCRSAAFRQFLADLFRRDIHFVDHGDLTAAGLLRLCARALGSGQMPPLFWRRTRPRHPVPDGAIAAFAALTARPAGPITPTEESPA</sequence>
<dbReference type="InterPro" id="IPR018483">
    <property type="entry name" value="Carb_kinase_FGGY_CS"/>
</dbReference>
<feature type="domain" description="Carbohydrate kinase FGGY N-terminal" evidence="7">
    <location>
        <begin position="4"/>
        <end position="220"/>
    </location>
</feature>
<keyword evidence="2" id="KW-0808">Transferase</keyword>
<evidence type="ECO:0000256" key="3">
    <source>
        <dbReference type="ARBA" id="ARBA00022741"/>
    </source>
</evidence>
<keyword evidence="10" id="KW-1185">Reference proteome</keyword>
<comment type="similarity">
    <text evidence="1">Belongs to the FGGY kinase family.</text>
</comment>
<keyword evidence="5" id="KW-0067">ATP-binding</keyword>
<dbReference type="AlphaFoldDB" id="A0A7W4K9D6"/>
<dbReference type="GO" id="GO:0019563">
    <property type="term" value="P:glycerol catabolic process"/>
    <property type="evidence" value="ECO:0007669"/>
    <property type="project" value="TreeGrafter"/>
</dbReference>
<gene>
    <name evidence="9" type="ORF">HLH28_14565</name>
</gene>
<keyword evidence="3" id="KW-0547">Nucleotide-binding</keyword>
<evidence type="ECO:0000256" key="2">
    <source>
        <dbReference type="ARBA" id="ARBA00022679"/>
    </source>
</evidence>
<dbReference type="GO" id="GO:0005829">
    <property type="term" value="C:cytosol"/>
    <property type="evidence" value="ECO:0007669"/>
    <property type="project" value="TreeGrafter"/>
</dbReference>
<dbReference type="Pfam" id="PF02782">
    <property type="entry name" value="FGGY_C"/>
    <property type="match status" value="1"/>
</dbReference>
<evidence type="ECO:0000256" key="5">
    <source>
        <dbReference type="ARBA" id="ARBA00022840"/>
    </source>
</evidence>
<feature type="domain" description="Carbohydrate kinase FGGY C-terminal" evidence="8">
    <location>
        <begin position="244"/>
        <end position="431"/>
    </location>
</feature>
<dbReference type="InterPro" id="IPR000577">
    <property type="entry name" value="Carb_kinase_FGGY"/>
</dbReference>
<dbReference type="InterPro" id="IPR018485">
    <property type="entry name" value="FGGY_C"/>
</dbReference>
<dbReference type="EMBL" id="JABEQM010000013">
    <property type="protein sequence ID" value="MBB2202776.1"/>
    <property type="molecule type" value="Genomic_DNA"/>
</dbReference>
<dbReference type="PIRSF" id="PIRSF000538">
    <property type="entry name" value="GlpK"/>
    <property type="match status" value="1"/>
</dbReference>
<evidence type="ECO:0000256" key="4">
    <source>
        <dbReference type="ARBA" id="ARBA00022777"/>
    </source>
</evidence>
<evidence type="ECO:0000259" key="7">
    <source>
        <dbReference type="Pfam" id="PF00370"/>
    </source>
</evidence>
<dbReference type="PROSITE" id="PS00933">
    <property type="entry name" value="FGGY_KINASES_1"/>
    <property type="match status" value="1"/>
</dbReference>
<evidence type="ECO:0000313" key="10">
    <source>
        <dbReference type="Proteomes" id="UP000578030"/>
    </source>
</evidence>
<keyword evidence="4 9" id="KW-0418">Kinase</keyword>
<organism evidence="9 10">
    <name type="scientific">Gluconacetobacter tumulisoli</name>
    <dbReference type="NCBI Taxonomy" id="1286189"/>
    <lineage>
        <taxon>Bacteria</taxon>
        <taxon>Pseudomonadati</taxon>
        <taxon>Pseudomonadota</taxon>
        <taxon>Alphaproteobacteria</taxon>
        <taxon>Acetobacterales</taxon>
        <taxon>Acetobacteraceae</taxon>
        <taxon>Gluconacetobacter</taxon>
    </lineage>
</organism>
<dbReference type="InterPro" id="IPR018484">
    <property type="entry name" value="FGGY_N"/>
</dbReference>
<evidence type="ECO:0000256" key="1">
    <source>
        <dbReference type="ARBA" id="ARBA00009156"/>
    </source>
</evidence>
<dbReference type="SUPFAM" id="SSF53067">
    <property type="entry name" value="Actin-like ATPase domain"/>
    <property type="match status" value="2"/>
</dbReference>
<dbReference type="PANTHER" id="PTHR10196">
    <property type="entry name" value="SUGAR KINASE"/>
    <property type="match status" value="1"/>
</dbReference>
<dbReference type="Gene3D" id="3.30.420.40">
    <property type="match status" value="2"/>
</dbReference>
<reference evidence="9 10" key="1">
    <citation type="submission" date="2020-04" db="EMBL/GenBank/DDBJ databases">
        <title>Description of novel Gluconacetobacter.</title>
        <authorList>
            <person name="Sombolestani A."/>
        </authorList>
    </citation>
    <scope>NUCLEOTIDE SEQUENCE [LARGE SCALE GENOMIC DNA]</scope>
    <source>
        <strain evidence="9 10">LMG 27802</strain>
    </source>
</reference>
<dbReference type="GO" id="GO:0005524">
    <property type="term" value="F:ATP binding"/>
    <property type="evidence" value="ECO:0007669"/>
    <property type="project" value="UniProtKB-KW"/>
</dbReference>
<dbReference type="GO" id="GO:0004370">
    <property type="term" value="F:glycerol kinase activity"/>
    <property type="evidence" value="ECO:0007669"/>
    <property type="project" value="TreeGrafter"/>
</dbReference>
<dbReference type="Proteomes" id="UP000578030">
    <property type="component" value="Unassembled WGS sequence"/>
</dbReference>
<evidence type="ECO:0000259" key="8">
    <source>
        <dbReference type="Pfam" id="PF02782"/>
    </source>
</evidence>
<dbReference type="PANTHER" id="PTHR10196:SF69">
    <property type="entry name" value="GLYCEROL KINASE"/>
    <property type="match status" value="1"/>
</dbReference>
<evidence type="ECO:0000256" key="6">
    <source>
        <dbReference type="ARBA" id="ARBA00043149"/>
    </source>
</evidence>
<dbReference type="Pfam" id="PF00370">
    <property type="entry name" value="FGGY_N"/>
    <property type="match status" value="1"/>
</dbReference>